<dbReference type="SUPFAM" id="SSF54416">
    <property type="entry name" value="Amine oxidase N-terminal region"/>
    <property type="match status" value="2"/>
</dbReference>
<feature type="domain" description="Copper amine oxidase catalytic" evidence="9">
    <location>
        <begin position="349"/>
        <end position="444"/>
    </location>
</feature>
<evidence type="ECO:0000259" key="10">
    <source>
        <dbReference type="Pfam" id="PF02727"/>
    </source>
</evidence>
<dbReference type="Pfam" id="PF01179">
    <property type="entry name" value="Cu_amine_oxid"/>
    <property type="match status" value="1"/>
</dbReference>
<dbReference type="Pfam" id="PF09248">
    <property type="entry name" value="DUF1965"/>
    <property type="match status" value="1"/>
</dbReference>
<evidence type="ECO:0000313" key="13">
    <source>
        <dbReference type="Proteomes" id="UP001600888"/>
    </source>
</evidence>
<dbReference type="Gene3D" id="3.10.450.40">
    <property type="match status" value="2"/>
</dbReference>
<organism evidence="12 13">
    <name type="scientific">Diaporthe vaccinii</name>
    <dbReference type="NCBI Taxonomy" id="105482"/>
    <lineage>
        <taxon>Eukaryota</taxon>
        <taxon>Fungi</taxon>
        <taxon>Dikarya</taxon>
        <taxon>Ascomycota</taxon>
        <taxon>Pezizomycotina</taxon>
        <taxon>Sordariomycetes</taxon>
        <taxon>Sordariomycetidae</taxon>
        <taxon>Diaporthales</taxon>
        <taxon>Diaporthaceae</taxon>
        <taxon>Diaporthe</taxon>
        <taxon>Diaporthe eres species complex</taxon>
    </lineage>
</organism>
<comment type="caution">
    <text evidence="12">The sequence shown here is derived from an EMBL/GenBank/DDBJ whole genome shotgun (WGS) entry which is preliminary data.</text>
</comment>
<dbReference type="EMBL" id="JBAWTH010000028">
    <property type="protein sequence ID" value="KAL2285865.1"/>
    <property type="molecule type" value="Genomic_DNA"/>
</dbReference>
<reference evidence="12 13" key="1">
    <citation type="submission" date="2024-03" db="EMBL/GenBank/DDBJ databases">
        <title>A high-quality draft genome sequence of Diaporthe vaccinii, a causative agent of upright dieback and viscid rot disease in cranberry plants.</title>
        <authorList>
            <person name="Sarrasin M."/>
            <person name="Lang B.F."/>
            <person name="Burger G."/>
        </authorList>
    </citation>
    <scope>NUCLEOTIDE SEQUENCE [LARGE SCALE GENOMIC DNA]</scope>
    <source>
        <strain evidence="12 13">IS7</strain>
    </source>
</reference>
<evidence type="ECO:0000259" key="9">
    <source>
        <dbReference type="Pfam" id="PF01179"/>
    </source>
</evidence>
<dbReference type="InterPro" id="IPR015328">
    <property type="entry name" value="DUF1965"/>
</dbReference>
<feature type="domain" description="DUF1965" evidence="11">
    <location>
        <begin position="229"/>
        <end position="295"/>
    </location>
</feature>
<comment type="PTM">
    <text evidence="7">Topaquinone (TPQ) is generated by copper-dependent autoxidation of a specific tyrosyl residue.</text>
</comment>
<evidence type="ECO:0000256" key="4">
    <source>
        <dbReference type="ARBA" id="ARBA00022772"/>
    </source>
</evidence>
<dbReference type="Gene3D" id="2.70.98.20">
    <property type="entry name" value="Copper amine oxidase, catalytic domain"/>
    <property type="match status" value="1"/>
</dbReference>
<dbReference type="InterPro" id="IPR000269">
    <property type="entry name" value="Cu_amine_oxidase"/>
</dbReference>
<dbReference type="PANTHER" id="PTHR10638">
    <property type="entry name" value="COPPER AMINE OXIDASE"/>
    <property type="match status" value="1"/>
</dbReference>
<dbReference type="Pfam" id="PF02727">
    <property type="entry name" value="Cu_amine_oxidN2"/>
    <property type="match status" value="1"/>
</dbReference>
<keyword evidence="4 7" id="KW-0801">TPQ</keyword>
<feature type="domain" description="Copper amine oxidase N2-terminal" evidence="10">
    <location>
        <begin position="83"/>
        <end position="139"/>
    </location>
</feature>
<dbReference type="PRINTS" id="PR00766">
    <property type="entry name" value="CUDAOXIDASE"/>
</dbReference>
<accession>A0ABR4EU80</accession>
<comment type="cofactor">
    <cofactor evidence="7">
        <name>Cu cation</name>
        <dbReference type="ChEBI" id="CHEBI:23378"/>
    </cofactor>
    <text evidence="7">Contains 1 topaquinone per subunit.</text>
</comment>
<dbReference type="InterPro" id="IPR015798">
    <property type="entry name" value="Cu_amine_oxidase_C"/>
</dbReference>
<keyword evidence="3 7" id="KW-0479">Metal-binding</keyword>
<keyword evidence="5 7" id="KW-0560">Oxidoreductase</keyword>
<dbReference type="EC" id="1.4.3.-" evidence="7"/>
<sequence>MGRNPSFFLPMLGHLALAAATLGHSVPAVLARQAGDGACQATQPIVGAPHQNIWAGLTNQEMADALDFLYKSKELNLTRDGGSWDNTLLSIDLLQPNKTDVLPFLAGGGVAPQRYARATLGFGNSQEPYIQEYIVGPMAKGNRTQARPLTFLSTRPPGKKLRVYDSDIDSDNLTSTIVSQAADITKALWNMDVNSFTLATVSPTGVDYGKVTTWQGFTGRSTGAFDTYTLLPQGLYVRSDRTGRDPSKWKITGWLYNNVFYKTVEEFKAALEKPGFEKLGMVVDGSWAQLKKVGDALPFDELPPPVSVQHGPKRFSVDTNENFVSWSRSQTSPSISIDQRRLTNDTIVDFSFYVAVSHDMGVRLFDIKYKGKRIIYELGMEEAIAYYAGIDPIQSGTCYFDTMYGFGSSIVSLVTGYDCPAYSTYMDTTYMDGTTRNTQPNGICKCCLGFREWTML</sequence>
<evidence type="ECO:0000256" key="2">
    <source>
        <dbReference type="ARBA" id="ARBA00007983"/>
    </source>
</evidence>
<gene>
    <name evidence="12" type="ORF">FJTKL_07566</name>
</gene>
<dbReference type="PANTHER" id="PTHR10638:SF20">
    <property type="entry name" value="AMINE OXIDASE"/>
    <property type="match status" value="1"/>
</dbReference>
<name>A0ABR4EU80_9PEZI</name>
<evidence type="ECO:0000256" key="6">
    <source>
        <dbReference type="ARBA" id="ARBA00023008"/>
    </source>
</evidence>
<evidence type="ECO:0000256" key="1">
    <source>
        <dbReference type="ARBA" id="ARBA00001935"/>
    </source>
</evidence>
<feature type="chain" id="PRO_5046660002" description="Amine oxidase" evidence="8">
    <location>
        <begin position="24"/>
        <end position="456"/>
    </location>
</feature>
<keyword evidence="6 7" id="KW-0186">Copper</keyword>
<dbReference type="InterPro" id="IPR015800">
    <property type="entry name" value="Cu_amine_oxidase_N2"/>
</dbReference>
<keyword evidence="13" id="KW-1185">Reference proteome</keyword>
<proteinExistence type="inferred from homology"/>
<evidence type="ECO:0000256" key="8">
    <source>
        <dbReference type="SAM" id="SignalP"/>
    </source>
</evidence>
<protein>
    <recommendedName>
        <fullName evidence="7">Amine oxidase</fullName>
        <ecNumber evidence="7">1.4.3.-</ecNumber>
    </recommendedName>
</protein>
<evidence type="ECO:0000256" key="3">
    <source>
        <dbReference type="ARBA" id="ARBA00022723"/>
    </source>
</evidence>
<dbReference type="InterPro" id="IPR036460">
    <property type="entry name" value="Cu_amine_oxidase_C_sf"/>
</dbReference>
<evidence type="ECO:0000313" key="12">
    <source>
        <dbReference type="EMBL" id="KAL2285865.1"/>
    </source>
</evidence>
<dbReference type="InterPro" id="IPR016182">
    <property type="entry name" value="Cu_amine_oxidase_N-reg"/>
</dbReference>
<dbReference type="Proteomes" id="UP001600888">
    <property type="component" value="Unassembled WGS sequence"/>
</dbReference>
<evidence type="ECO:0000259" key="11">
    <source>
        <dbReference type="Pfam" id="PF09248"/>
    </source>
</evidence>
<comment type="similarity">
    <text evidence="2 7">Belongs to the copper/topaquinone oxidase family.</text>
</comment>
<evidence type="ECO:0000256" key="5">
    <source>
        <dbReference type="ARBA" id="ARBA00023002"/>
    </source>
</evidence>
<comment type="cofactor">
    <cofactor evidence="1">
        <name>Cu cation</name>
        <dbReference type="ChEBI" id="CHEBI:23378"/>
    </cofactor>
</comment>
<evidence type="ECO:0000256" key="7">
    <source>
        <dbReference type="RuleBase" id="RU000672"/>
    </source>
</evidence>
<feature type="signal peptide" evidence="8">
    <location>
        <begin position="1"/>
        <end position="23"/>
    </location>
</feature>
<keyword evidence="8" id="KW-0732">Signal</keyword>
<dbReference type="SUPFAM" id="SSF49998">
    <property type="entry name" value="Amine oxidase catalytic domain"/>
    <property type="match status" value="1"/>
</dbReference>